<evidence type="ECO:0000313" key="2">
    <source>
        <dbReference type="EMBL" id="GAA0526933.1"/>
    </source>
</evidence>
<dbReference type="Proteomes" id="UP001500729">
    <property type="component" value="Unassembled WGS sequence"/>
</dbReference>
<protein>
    <submittedName>
        <fullName evidence="2">Uncharacterized protein</fullName>
    </submittedName>
</protein>
<keyword evidence="1" id="KW-0472">Membrane</keyword>
<keyword evidence="3" id="KW-1185">Reference proteome</keyword>
<accession>A0ABN1CUZ7</accession>
<dbReference type="EMBL" id="BAAAGS010000015">
    <property type="protein sequence ID" value="GAA0526933.1"/>
    <property type="molecule type" value="Genomic_DNA"/>
</dbReference>
<sequence length="46" mass="5049">MFTTALLAQADPTGLSSPLGKLVIAAGLLVVIVLALRFLWERRNRR</sequence>
<feature type="transmembrane region" description="Helical" evidence="1">
    <location>
        <begin position="22"/>
        <end position="40"/>
    </location>
</feature>
<proteinExistence type="predicted"/>
<gene>
    <name evidence="2" type="ORF">GCM10009533_27840</name>
</gene>
<keyword evidence="1" id="KW-0812">Transmembrane</keyword>
<reference evidence="2 3" key="1">
    <citation type="journal article" date="2019" name="Int. J. Syst. Evol. Microbiol.">
        <title>The Global Catalogue of Microorganisms (GCM) 10K type strain sequencing project: providing services to taxonomists for standard genome sequencing and annotation.</title>
        <authorList>
            <consortium name="The Broad Institute Genomics Platform"/>
            <consortium name="The Broad Institute Genome Sequencing Center for Infectious Disease"/>
            <person name="Wu L."/>
            <person name="Ma J."/>
        </authorList>
    </citation>
    <scope>NUCLEOTIDE SEQUENCE [LARGE SCALE GENOMIC DNA]</scope>
    <source>
        <strain evidence="2 3">JCM 10303</strain>
    </source>
</reference>
<name>A0ABN1CUZ7_SACER</name>
<evidence type="ECO:0000256" key="1">
    <source>
        <dbReference type="SAM" id="Phobius"/>
    </source>
</evidence>
<evidence type="ECO:0000313" key="3">
    <source>
        <dbReference type="Proteomes" id="UP001500729"/>
    </source>
</evidence>
<comment type="caution">
    <text evidence="2">The sequence shown here is derived from an EMBL/GenBank/DDBJ whole genome shotgun (WGS) entry which is preliminary data.</text>
</comment>
<dbReference type="RefSeq" id="WP_009943801.1">
    <property type="nucleotide sequence ID" value="NZ_BAAAGS010000015.1"/>
</dbReference>
<keyword evidence="1" id="KW-1133">Transmembrane helix</keyword>
<organism evidence="2 3">
    <name type="scientific">Saccharopolyspora erythraea</name>
    <name type="common">Streptomyces erythraeus</name>
    <dbReference type="NCBI Taxonomy" id="1836"/>
    <lineage>
        <taxon>Bacteria</taxon>
        <taxon>Bacillati</taxon>
        <taxon>Actinomycetota</taxon>
        <taxon>Actinomycetes</taxon>
        <taxon>Pseudonocardiales</taxon>
        <taxon>Pseudonocardiaceae</taxon>
        <taxon>Saccharopolyspora</taxon>
    </lineage>
</organism>